<dbReference type="RefSeq" id="WP_006942538.1">
    <property type="nucleotide sequence ID" value="NZ_GL538208.1"/>
</dbReference>
<comment type="caution">
    <text evidence="5">The sequence shown here is derived from an EMBL/GenBank/DDBJ whole genome shotgun (WGS) entry which is preliminary data.</text>
</comment>
<dbReference type="GO" id="GO:0005975">
    <property type="term" value="P:carbohydrate metabolic process"/>
    <property type="evidence" value="ECO:0007669"/>
    <property type="project" value="InterPro"/>
</dbReference>
<dbReference type="Proteomes" id="UP000003195">
    <property type="component" value="Unassembled WGS sequence"/>
</dbReference>
<dbReference type="AlphaFoldDB" id="E2ZCJ2"/>
<keyword evidence="6" id="KW-1185">Reference proteome</keyword>
<sequence length="389" mass="42648">MNILKRLLLGFLILAGLFITGCGPDTIRGKEYPINDEKTAADDTDLSIDERVQKIVDSMSDEEKIGQMMMIGIQGTTVTDDTRYMLTQYKAGNIILFDRNMQSQEQVKELTTDLQKENPAKVPLFIAVDEEGGDVVRMKNDLQAPPSQQAVGISGNPGTAKDYAFSVGMQLKGMGINMNFAPVADVSATDSRSYGGNASQVSKFVDAAAYGYEAAHIMYGLKHFPGIGRSAVDSHEASSVITTSKSELFQSDLIPFTKTMASHDTTKFVILVSHLVYTGFDAEHPASLSWPIMTDLLRNGLQYKGLIVTDDMEMGAVTGQHSFRDLGVMAINAGADIVLICHEYGHEKEVYDGILAALKDGRIPRSRIEDSVKRIVKIKLLHLNEEKNN</sequence>
<protein>
    <submittedName>
        <fullName evidence="5">Glycosyl hydrolase family 3 N-terminal domain protein</fullName>
    </submittedName>
</protein>
<proteinExistence type="inferred from homology"/>
<evidence type="ECO:0000313" key="5">
    <source>
        <dbReference type="EMBL" id="EFQ04179.1"/>
    </source>
</evidence>
<keyword evidence="3" id="KW-0326">Glycosidase</keyword>
<dbReference type="PROSITE" id="PS51257">
    <property type="entry name" value="PROKAR_LIPOPROTEIN"/>
    <property type="match status" value="1"/>
</dbReference>
<name>E2ZCJ2_9FIRM</name>
<evidence type="ECO:0000256" key="1">
    <source>
        <dbReference type="ARBA" id="ARBA00005336"/>
    </source>
</evidence>
<dbReference type="InterPro" id="IPR001764">
    <property type="entry name" value="Glyco_hydro_3_N"/>
</dbReference>
<keyword evidence="2 5" id="KW-0378">Hydrolase</keyword>
<dbReference type="OrthoDB" id="9805821at2"/>
<comment type="similarity">
    <text evidence="1">Belongs to the glycosyl hydrolase 3 family.</text>
</comment>
<dbReference type="Pfam" id="PF00933">
    <property type="entry name" value="Glyco_hydro_3"/>
    <property type="match status" value="1"/>
</dbReference>
<dbReference type="Gene3D" id="3.20.20.300">
    <property type="entry name" value="Glycoside hydrolase, family 3, N-terminal domain"/>
    <property type="match status" value="1"/>
</dbReference>
<dbReference type="PANTHER" id="PTHR30480">
    <property type="entry name" value="BETA-HEXOSAMINIDASE-RELATED"/>
    <property type="match status" value="1"/>
</dbReference>
<accession>E2ZCJ2</accession>
<evidence type="ECO:0000313" key="6">
    <source>
        <dbReference type="Proteomes" id="UP000003195"/>
    </source>
</evidence>
<dbReference type="STRING" id="706434.HMPREF9429_01364"/>
<dbReference type="InterPro" id="IPR036962">
    <property type="entry name" value="Glyco_hydro_3_N_sf"/>
</dbReference>
<gene>
    <name evidence="5" type="ORF">HMPREF9429_01364</name>
</gene>
<dbReference type="SUPFAM" id="SSF51445">
    <property type="entry name" value="(Trans)glycosidases"/>
    <property type="match status" value="1"/>
</dbReference>
<evidence type="ECO:0000256" key="3">
    <source>
        <dbReference type="ARBA" id="ARBA00023295"/>
    </source>
</evidence>
<reference evidence="5 6" key="1">
    <citation type="submission" date="2010-08" db="EMBL/GenBank/DDBJ databases">
        <authorList>
            <person name="Weinstock G."/>
            <person name="Sodergren E."/>
            <person name="Clifton S."/>
            <person name="Fulton L."/>
            <person name="Fulton B."/>
            <person name="Courtney L."/>
            <person name="Fronick C."/>
            <person name="Harrison M."/>
            <person name="Strong C."/>
            <person name="Farmer C."/>
            <person name="Delahaunty K."/>
            <person name="Markovic C."/>
            <person name="Hall O."/>
            <person name="Minx P."/>
            <person name="Tomlinson C."/>
            <person name="Mitreva M."/>
            <person name="Hou S."/>
            <person name="Chen J."/>
            <person name="Wollam A."/>
            <person name="Pepin K.H."/>
            <person name="Johnson M."/>
            <person name="Bhonagiri V."/>
            <person name="Zhang X."/>
            <person name="Suruliraj S."/>
            <person name="Warren W."/>
            <person name="Chinwalla A."/>
            <person name="Mardis E.R."/>
            <person name="Wilson R.K."/>
        </authorList>
    </citation>
    <scope>NUCLEOTIDE SEQUENCE [LARGE SCALE GENOMIC DNA]</scope>
    <source>
        <strain evidence="5 6">F0359</strain>
    </source>
</reference>
<evidence type="ECO:0000256" key="2">
    <source>
        <dbReference type="ARBA" id="ARBA00022801"/>
    </source>
</evidence>
<dbReference type="PANTHER" id="PTHR30480:SF16">
    <property type="entry name" value="GLYCOSIDE HYDROLASE FAMILY 3 DOMAIN PROTEIN"/>
    <property type="match status" value="1"/>
</dbReference>
<dbReference type="GO" id="GO:0009254">
    <property type="term" value="P:peptidoglycan turnover"/>
    <property type="evidence" value="ECO:0007669"/>
    <property type="project" value="TreeGrafter"/>
</dbReference>
<evidence type="ECO:0000259" key="4">
    <source>
        <dbReference type="Pfam" id="PF00933"/>
    </source>
</evidence>
<dbReference type="InterPro" id="IPR017853">
    <property type="entry name" value="GH"/>
</dbReference>
<dbReference type="EMBL" id="AECS01000037">
    <property type="protein sequence ID" value="EFQ04179.1"/>
    <property type="molecule type" value="Genomic_DNA"/>
</dbReference>
<organism evidence="5 6">
    <name type="scientific">Megasphaera micronuciformis F0359</name>
    <dbReference type="NCBI Taxonomy" id="706434"/>
    <lineage>
        <taxon>Bacteria</taxon>
        <taxon>Bacillati</taxon>
        <taxon>Bacillota</taxon>
        <taxon>Negativicutes</taxon>
        <taxon>Veillonellales</taxon>
        <taxon>Veillonellaceae</taxon>
        <taxon>Megasphaera</taxon>
    </lineage>
</organism>
<dbReference type="eggNOG" id="COG1472">
    <property type="taxonomic scope" value="Bacteria"/>
</dbReference>
<dbReference type="InterPro" id="IPR050226">
    <property type="entry name" value="NagZ_Beta-hexosaminidase"/>
</dbReference>
<dbReference type="HOGENOM" id="CLU_008392_0_2_9"/>
<dbReference type="GO" id="GO:0004553">
    <property type="term" value="F:hydrolase activity, hydrolyzing O-glycosyl compounds"/>
    <property type="evidence" value="ECO:0007669"/>
    <property type="project" value="InterPro"/>
</dbReference>
<feature type="domain" description="Glycoside hydrolase family 3 N-terminal" evidence="4">
    <location>
        <begin position="62"/>
        <end position="377"/>
    </location>
</feature>